<reference evidence="1" key="1">
    <citation type="journal article" date="2023" name="Science">
        <title>Genome structures resolve the early diversification of teleost fishes.</title>
        <authorList>
            <person name="Parey E."/>
            <person name="Louis A."/>
            <person name="Montfort J."/>
            <person name="Bouchez O."/>
            <person name="Roques C."/>
            <person name="Iampietro C."/>
            <person name="Lluch J."/>
            <person name="Castinel A."/>
            <person name="Donnadieu C."/>
            <person name="Desvignes T."/>
            <person name="Floi Bucao C."/>
            <person name="Jouanno E."/>
            <person name="Wen M."/>
            <person name="Mejri S."/>
            <person name="Dirks R."/>
            <person name="Jansen H."/>
            <person name="Henkel C."/>
            <person name="Chen W.J."/>
            <person name="Zahm M."/>
            <person name="Cabau C."/>
            <person name="Klopp C."/>
            <person name="Thompson A.W."/>
            <person name="Robinson-Rechavi M."/>
            <person name="Braasch I."/>
            <person name="Lecointre G."/>
            <person name="Bobe J."/>
            <person name="Postlethwait J.H."/>
            <person name="Berthelot C."/>
            <person name="Roest Crollius H."/>
            <person name="Guiguen Y."/>
        </authorList>
    </citation>
    <scope>NUCLEOTIDE SEQUENCE</scope>
    <source>
        <strain evidence="1">WJC10195</strain>
    </source>
</reference>
<sequence>MKAHQPACFSSSGVTQFFHLRVACCPSAPSIPKRKGEDGPRRHLNPIPPSQLDGLAAVFGTYVSLSS</sequence>
<accession>A0A9Q1FEQ9</accession>
<gene>
    <name evidence="1" type="ORF">SKAU_G00195290</name>
</gene>
<keyword evidence="2" id="KW-1185">Reference proteome</keyword>
<proteinExistence type="predicted"/>
<dbReference type="AlphaFoldDB" id="A0A9Q1FEQ9"/>
<evidence type="ECO:0000313" key="2">
    <source>
        <dbReference type="Proteomes" id="UP001152622"/>
    </source>
</evidence>
<evidence type="ECO:0000313" key="1">
    <source>
        <dbReference type="EMBL" id="KAJ8356735.1"/>
    </source>
</evidence>
<organism evidence="1 2">
    <name type="scientific">Synaphobranchus kaupii</name>
    <name type="common">Kaup's arrowtooth eel</name>
    <dbReference type="NCBI Taxonomy" id="118154"/>
    <lineage>
        <taxon>Eukaryota</taxon>
        <taxon>Metazoa</taxon>
        <taxon>Chordata</taxon>
        <taxon>Craniata</taxon>
        <taxon>Vertebrata</taxon>
        <taxon>Euteleostomi</taxon>
        <taxon>Actinopterygii</taxon>
        <taxon>Neopterygii</taxon>
        <taxon>Teleostei</taxon>
        <taxon>Anguilliformes</taxon>
        <taxon>Synaphobranchidae</taxon>
        <taxon>Synaphobranchus</taxon>
    </lineage>
</organism>
<name>A0A9Q1FEQ9_SYNKA</name>
<comment type="caution">
    <text evidence="1">The sequence shown here is derived from an EMBL/GenBank/DDBJ whole genome shotgun (WGS) entry which is preliminary data.</text>
</comment>
<protein>
    <submittedName>
        <fullName evidence="1">Uncharacterized protein</fullName>
    </submittedName>
</protein>
<dbReference type="EMBL" id="JAINUF010000006">
    <property type="protein sequence ID" value="KAJ8356735.1"/>
    <property type="molecule type" value="Genomic_DNA"/>
</dbReference>
<dbReference type="Proteomes" id="UP001152622">
    <property type="component" value="Chromosome 6"/>
</dbReference>